<dbReference type="SUPFAM" id="SSF52218">
    <property type="entry name" value="Flavoproteins"/>
    <property type="match status" value="1"/>
</dbReference>
<protein>
    <submittedName>
        <fullName evidence="4">NAD(P)H dehydrogenase (Quinone)</fullName>
    </submittedName>
</protein>
<evidence type="ECO:0000256" key="2">
    <source>
        <dbReference type="ARBA" id="ARBA00023002"/>
    </source>
</evidence>
<name>A0AA86MEW1_9ENTR</name>
<evidence type="ECO:0000259" key="3">
    <source>
        <dbReference type="Pfam" id="PF02525"/>
    </source>
</evidence>
<evidence type="ECO:0000313" key="4">
    <source>
        <dbReference type="EMBL" id="BCU57164.1"/>
    </source>
</evidence>
<dbReference type="InterPro" id="IPR029039">
    <property type="entry name" value="Flavoprotein-like_sf"/>
</dbReference>
<dbReference type="PANTHER" id="PTHR10204:SF34">
    <property type="entry name" value="NAD(P)H DEHYDROGENASE [QUINONE] 1 ISOFORM 1"/>
    <property type="match status" value="1"/>
</dbReference>
<dbReference type="RefSeq" id="WP_088220656.1">
    <property type="nucleotide sequence ID" value="NZ_AP024590.1"/>
</dbReference>
<dbReference type="Gene3D" id="3.40.50.360">
    <property type="match status" value="1"/>
</dbReference>
<dbReference type="InterPro" id="IPR003680">
    <property type="entry name" value="Flavodoxin_fold"/>
</dbReference>
<dbReference type="EMBL" id="AP024590">
    <property type="protein sequence ID" value="BCU57164.1"/>
    <property type="molecule type" value="Genomic_DNA"/>
</dbReference>
<dbReference type="GO" id="GO:0005829">
    <property type="term" value="C:cytosol"/>
    <property type="evidence" value="ECO:0007669"/>
    <property type="project" value="TreeGrafter"/>
</dbReference>
<proteinExistence type="inferred from homology"/>
<dbReference type="InterPro" id="IPR051545">
    <property type="entry name" value="NAD(P)H_dehydrogenase_qn"/>
</dbReference>
<accession>A0AA86MEW1</accession>
<organism evidence="4 5">
    <name type="scientific">Enterobacter kobei</name>
    <dbReference type="NCBI Taxonomy" id="208224"/>
    <lineage>
        <taxon>Bacteria</taxon>
        <taxon>Pseudomonadati</taxon>
        <taxon>Pseudomonadota</taxon>
        <taxon>Gammaproteobacteria</taxon>
        <taxon>Enterobacterales</taxon>
        <taxon>Enterobacteriaceae</taxon>
        <taxon>Enterobacter</taxon>
        <taxon>Enterobacter cloacae complex</taxon>
    </lineage>
</organism>
<dbReference type="PANTHER" id="PTHR10204">
    <property type="entry name" value="NAD P H OXIDOREDUCTASE-RELATED"/>
    <property type="match status" value="1"/>
</dbReference>
<gene>
    <name evidence="4" type="ORF">ENKO_37580</name>
</gene>
<dbReference type="Pfam" id="PF02525">
    <property type="entry name" value="Flavodoxin_2"/>
    <property type="match status" value="1"/>
</dbReference>
<comment type="similarity">
    <text evidence="1">Belongs to the NAD(P)H dehydrogenase (quinone) family.</text>
</comment>
<sequence length="198" mass="22353">MQTLIVTSHPSLTSLTRNVANHIADGITSADSAHRVEIADLHQENFAPAYQDVDYQAFSGQRTVPDDVRREQQRIDAADNLVLVFPIYWWSMPGMMKGWIDRVFANGWAYEESPDGKLLKKLGRLNVWLVGLGAASEDVYQRHNYFDAMKTQLEHGIFGYCGAQFRAAEWLLPSQLPRPEDYLTAARELGQRIGSGAR</sequence>
<keyword evidence="2" id="KW-0560">Oxidoreductase</keyword>
<evidence type="ECO:0000256" key="1">
    <source>
        <dbReference type="ARBA" id="ARBA00006252"/>
    </source>
</evidence>
<dbReference type="Proteomes" id="UP000682928">
    <property type="component" value="Chromosome"/>
</dbReference>
<reference evidence="4" key="1">
    <citation type="submission" date="2021-04" db="EMBL/GenBank/DDBJ databases">
        <title>Difference and commonality of drug resistance evolution in various bacteria. and drug sensitivity profiles.</title>
        <authorList>
            <person name="Maeda T."/>
            <person name="Shibai A."/>
            <person name="Kawada K."/>
            <person name="Kotani H."/>
            <person name="Tarusawa Y."/>
            <person name="Tanabe K."/>
            <person name="Furusawa C."/>
        </authorList>
    </citation>
    <scope>NUCLEOTIDE SEQUENCE</scope>
    <source>
        <strain evidence="4">JCM 8580</strain>
    </source>
</reference>
<evidence type="ECO:0000313" key="5">
    <source>
        <dbReference type="Proteomes" id="UP000682928"/>
    </source>
</evidence>
<feature type="domain" description="Flavodoxin-like fold" evidence="3">
    <location>
        <begin position="1"/>
        <end position="166"/>
    </location>
</feature>
<dbReference type="AlphaFoldDB" id="A0AA86MEW1"/>
<dbReference type="GO" id="GO:0003955">
    <property type="term" value="F:NAD(P)H dehydrogenase (quinone) activity"/>
    <property type="evidence" value="ECO:0007669"/>
    <property type="project" value="TreeGrafter"/>
</dbReference>